<proteinExistence type="predicted"/>
<organism evidence="2 3">
    <name type="scientific">Burkholderia thailandensis</name>
    <dbReference type="NCBI Taxonomy" id="57975"/>
    <lineage>
        <taxon>Bacteria</taxon>
        <taxon>Pseudomonadati</taxon>
        <taxon>Pseudomonadota</taxon>
        <taxon>Betaproteobacteria</taxon>
        <taxon>Burkholderiales</taxon>
        <taxon>Burkholderiaceae</taxon>
        <taxon>Burkholderia</taxon>
        <taxon>pseudomallei group</taxon>
    </lineage>
</organism>
<protein>
    <submittedName>
        <fullName evidence="2">Uncharacterized protein</fullName>
    </submittedName>
</protein>
<feature type="compositionally biased region" description="Pro residues" evidence="1">
    <location>
        <begin position="1"/>
        <end position="10"/>
    </location>
</feature>
<dbReference type="EMBL" id="QXCT01000002">
    <property type="protein sequence ID" value="MDW9256405.1"/>
    <property type="molecule type" value="Genomic_DNA"/>
</dbReference>
<reference evidence="2" key="1">
    <citation type="submission" date="2018-08" db="EMBL/GenBank/DDBJ databases">
        <title>Identification of Burkholderia cepacia strains that express a Burkholderia pseudomallei-like capsular polysaccharide.</title>
        <authorList>
            <person name="Burtnick M.N."/>
            <person name="Vongsouvath M."/>
            <person name="Newton P."/>
            <person name="Wuthiekanun V."/>
            <person name="Limmathurotsakul D."/>
            <person name="Brett P.J."/>
            <person name="Chantratita N."/>
            <person name="Dance D.A."/>
        </authorList>
    </citation>
    <scope>NUCLEOTIDE SEQUENCE</scope>
    <source>
        <strain evidence="2">SBXCC001</strain>
    </source>
</reference>
<sequence length="63" mass="6532">MGYPVPPPHGSNPGQRRARTCASSMSDNISACGACAARPVRRARLFMPCASFLRPGATPCGGL</sequence>
<comment type="caution">
    <text evidence="2">The sequence shown here is derived from an EMBL/GenBank/DDBJ whole genome shotgun (WGS) entry which is preliminary data.</text>
</comment>
<dbReference type="AlphaFoldDB" id="A0AAW9CZP2"/>
<dbReference type="Proteomes" id="UP001272137">
    <property type="component" value="Unassembled WGS sequence"/>
</dbReference>
<evidence type="ECO:0000313" key="3">
    <source>
        <dbReference type="Proteomes" id="UP001272137"/>
    </source>
</evidence>
<evidence type="ECO:0000313" key="2">
    <source>
        <dbReference type="EMBL" id="MDW9256405.1"/>
    </source>
</evidence>
<evidence type="ECO:0000256" key="1">
    <source>
        <dbReference type="SAM" id="MobiDB-lite"/>
    </source>
</evidence>
<accession>A0AAW9CZP2</accession>
<feature type="region of interest" description="Disordered" evidence="1">
    <location>
        <begin position="1"/>
        <end position="20"/>
    </location>
</feature>
<name>A0AAW9CZP2_BURTH</name>
<gene>
    <name evidence="2" type="ORF">C7S16_1742</name>
</gene>